<dbReference type="InterPro" id="IPR015797">
    <property type="entry name" value="NUDIX_hydrolase-like_dom_sf"/>
</dbReference>
<dbReference type="PRINTS" id="PR00502">
    <property type="entry name" value="NUDIXFAMILY"/>
</dbReference>
<dbReference type="PANTHER" id="PTHR43736">
    <property type="entry name" value="ADP-RIBOSE PYROPHOSPHATASE"/>
    <property type="match status" value="1"/>
</dbReference>
<dbReference type="CDD" id="cd02883">
    <property type="entry name" value="NUDIX_Hydrolase"/>
    <property type="match status" value="1"/>
</dbReference>
<dbReference type="Pfam" id="PF00293">
    <property type="entry name" value="NUDIX"/>
    <property type="match status" value="1"/>
</dbReference>
<dbReference type="AlphaFoldDB" id="A0AAP2Z838"/>
<dbReference type="InterPro" id="IPR000086">
    <property type="entry name" value="NUDIX_hydrolase_dom"/>
</dbReference>
<evidence type="ECO:0000313" key="4">
    <source>
        <dbReference type="Proteomes" id="UP001321047"/>
    </source>
</evidence>
<proteinExistence type="predicted"/>
<dbReference type="SUPFAM" id="SSF55811">
    <property type="entry name" value="Nudix"/>
    <property type="match status" value="1"/>
</dbReference>
<dbReference type="Gene3D" id="3.90.79.10">
    <property type="entry name" value="Nucleoside Triphosphate Pyrophosphohydrolase"/>
    <property type="match status" value="1"/>
</dbReference>
<keyword evidence="1" id="KW-0378">Hydrolase</keyword>
<organism evidence="3 4">
    <name type="scientific">Natronosalvus hydrolyticus</name>
    <dbReference type="NCBI Taxonomy" id="2979988"/>
    <lineage>
        <taxon>Archaea</taxon>
        <taxon>Methanobacteriati</taxon>
        <taxon>Methanobacteriota</taxon>
        <taxon>Stenosarchaea group</taxon>
        <taxon>Halobacteria</taxon>
        <taxon>Halobacteriales</taxon>
        <taxon>Natrialbaceae</taxon>
        <taxon>Natronosalvus</taxon>
    </lineage>
</organism>
<evidence type="ECO:0000313" key="3">
    <source>
        <dbReference type="EMBL" id="MCU4752432.1"/>
    </source>
</evidence>
<evidence type="ECO:0000256" key="1">
    <source>
        <dbReference type="ARBA" id="ARBA00022801"/>
    </source>
</evidence>
<evidence type="ECO:0000259" key="2">
    <source>
        <dbReference type="PROSITE" id="PS51462"/>
    </source>
</evidence>
<dbReference type="Proteomes" id="UP001321047">
    <property type="component" value="Unassembled WGS sequence"/>
</dbReference>
<keyword evidence="4" id="KW-1185">Reference proteome</keyword>
<gene>
    <name evidence="3" type="ORF">OB919_10610</name>
</gene>
<dbReference type="InterPro" id="IPR020476">
    <property type="entry name" value="Nudix_hydrolase"/>
</dbReference>
<dbReference type="InterPro" id="IPR020084">
    <property type="entry name" value="NUDIX_hydrolase_CS"/>
</dbReference>
<dbReference type="EMBL" id="JAOPJZ010000007">
    <property type="protein sequence ID" value="MCU4752432.1"/>
    <property type="molecule type" value="Genomic_DNA"/>
</dbReference>
<dbReference type="GO" id="GO:0016787">
    <property type="term" value="F:hydrolase activity"/>
    <property type="evidence" value="ECO:0007669"/>
    <property type="project" value="UniProtKB-KW"/>
</dbReference>
<name>A0AAP2Z838_9EURY</name>
<reference evidence="3 4" key="1">
    <citation type="submission" date="2022-09" db="EMBL/GenBank/DDBJ databases">
        <title>Enrichment on poylsaccharides allowed isolation of novel metabolic and taxonomic groups of Haloarchaea.</title>
        <authorList>
            <person name="Sorokin D.Y."/>
            <person name="Elcheninov A.G."/>
            <person name="Khizhniak T.V."/>
            <person name="Kolganova T.V."/>
            <person name="Kublanov I.V."/>
        </authorList>
    </citation>
    <scope>NUCLEOTIDE SEQUENCE [LARGE SCALE GENOMIC DNA]</scope>
    <source>
        <strain evidence="3 4">AArc-curdl1</strain>
    </source>
</reference>
<dbReference type="RefSeq" id="WP_342808774.1">
    <property type="nucleotide sequence ID" value="NZ_JAOPJZ010000007.1"/>
</dbReference>
<sequence length="185" mass="19761">MGWTIERADVSYCPKCGSWLTSRQTTDGPRPYCSDCALTLYRNPIPLARATVIDGDSVLLIEMGEGRDAGEWALPGGHIDAGESPRVAAARELTEETGVSVSPADLTLIGDGFLEFSDGESMVSFNYATSRAHTSGTVVAGDDAAAARYWTREELLASPPLLRASSVSQVLEAMDEIGRSRDSSQ</sequence>
<comment type="caution">
    <text evidence="3">The sequence shown here is derived from an EMBL/GenBank/DDBJ whole genome shotgun (WGS) entry which is preliminary data.</text>
</comment>
<feature type="domain" description="Nudix hydrolase" evidence="2">
    <location>
        <begin position="31"/>
        <end position="175"/>
    </location>
</feature>
<dbReference type="PANTHER" id="PTHR43736:SF1">
    <property type="entry name" value="DIHYDRONEOPTERIN TRIPHOSPHATE DIPHOSPHATASE"/>
    <property type="match status" value="1"/>
</dbReference>
<dbReference type="PROSITE" id="PS51462">
    <property type="entry name" value="NUDIX"/>
    <property type="match status" value="1"/>
</dbReference>
<accession>A0AAP2Z838</accession>
<dbReference type="PROSITE" id="PS00893">
    <property type="entry name" value="NUDIX_BOX"/>
    <property type="match status" value="1"/>
</dbReference>
<protein>
    <submittedName>
        <fullName evidence="3">NUDIX domain-containing protein</fullName>
    </submittedName>
</protein>